<sequence>MGLKLIYSEFARHDLKEIYDFIREDSLKYAKREISLIKEALNKLKTIPELGKPFEDTENDLTRELIYRRYRIIYEIVSDKQINILTIHHHARSLSNNPAFNDED</sequence>
<dbReference type="Gene3D" id="3.30.2310.20">
    <property type="entry name" value="RelE-like"/>
    <property type="match status" value="1"/>
</dbReference>
<proteinExistence type="inferred from homology"/>
<evidence type="ECO:0000313" key="3">
    <source>
        <dbReference type="EMBL" id="RVU01775.1"/>
    </source>
</evidence>
<dbReference type="PANTHER" id="PTHR33755">
    <property type="entry name" value="TOXIN PARE1-RELATED"/>
    <property type="match status" value="1"/>
</dbReference>
<accession>A0A437MVU0</accession>
<comment type="caution">
    <text evidence="3">The sequence shown here is derived from an EMBL/GenBank/DDBJ whole genome shotgun (WGS) entry which is preliminary data.</text>
</comment>
<dbReference type="InterPro" id="IPR007712">
    <property type="entry name" value="RelE/ParE_toxin"/>
</dbReference>
<organism evidence="3 4">
    <name type="scientific">Mucilaginibacter limnophilus</name>
    <dbReference type="NCBI Taxonomy" id="1932778"/>
    <lineage>
        <taxon>Bacteria</taxon>
        <taxon>Pseudomonadati</taxon>
        <taxon>Bacteroidota</taxon>
        <taxon>Sphingobacteriia</taxon>
        <taxon>Sphingobacteriales</taxon>
        <taxon>Sphingobacteriaceae</taxon>
        <taxon>Mucilaginibacter</taxon>
    </lineage>
</organism>
<evidence type="ECO:0000313" key="4">
    <source>
        <dbReference type="Proteomes" id="UP000282759"/>
    </source>
</evidence>
<dbReference type="OrthoDB" id="5574284at2"/>
<dbReference type="EMBL" id="SACK01000002">
    <property type="protein sequence ID" value="RVU01775.1"/>
    <property type="molecule type" value="Genomic_DNA"/>
</dbReference>
<dbReference type="InterPro" id="IPR035093">
    <property type="entry name" value="RelE/ParE_toxin_dom_sf"/>
</dbReference>
<keyword evidence="4" id="KW-1185">Reference proteome</keyword>
<dbReference type="Proteomes" id="UP000282759">
    <property type="component" value="Unassembled WGS sequence"/>
</dbReference>
<protein>
    <submittedName>
        <fullName evidence="3">Type II toxin-antitoxin system RelE/ParE family toxin</fullName>
    </submittedName>
</protein>
<dbReference type="Pfam" id="PF05016">
    <property type="entry name" value="ParE_toxin"/>
    <property type="match status" value="1"/>
</dbReference>
<gene>
    <name evidence="3" type="ORF">EOD41_07400</name>
</gene>
<keyword evidence="2" id="KW-1277">Toxin-antitoxin system</keyword>
<dbReference type="InterPro" id="IPR051803">
    <property type="entry name" value="TA_system_RelE-like_toxin"/>
</dbReference>
<evidence type="ECO:0000256" key="2">
    <source>
        <dbReference type="ARBA" id="ARBA00022649"/>
    </source>
</evidence>
<dbReference type="RefSeq" id="WP_127704139.1">
    <property type="nucleotide sequence ID" value="NZ_SACK01000002.1"/>
</dbReference>
<evidence type="ECO:0000256" key="1">
    <source>
        <dbReference type="ARBA" id="ARBA00006226"/>
    </source>
</evidence>
<comment type="similarity">
    <text evidence="1">Belongs to the RelE toxin family.</text>
</comment>
<dbReference type="SUPFAM" id="SSF143011">
    <property type="entry name" value="RelE-like"/>
    <property type="match status" value="1"/>
</dbReference>
<name>A0A437MVU0_9SPHI</name>
<dbReference type="AlphaFoldDB" id="A0A437MVU0"/>
<reference evidence="3 4" key="1">
    <citation type="submission" date="2019-01" db="EMBL/GenBank/DDBJ databases">
        <authorList>
            <person name="Chen W.-M."/>
        </authorList>
    </citation>
    <scope>NUCLEOTIDE SEQUENCE [LARGE SCALE GENOMIC DNA]</scope>
    <source>
        <strain evidence="3 4">YBJ-36</strain>
    </source>
</reference>